<comment type="caution">
    <text evidence="2">The sequence shown here is derived from an EMBL/GenBank/DDBJ whole genome shotgun (WGS) entry which is preliminary data.</text>
</comment>
<evidence type="ECO:0000259" key="1">
    <source>
        <dbReference type="Pfam" id="PF13472"/>
    </source>
</evidence>
<name>A0ABP9F8T4_9FLAO</name>
<dbReference type="InterPro" id="IPR051532">
    <property type="entry name" value="Ester_Hydrolysis_Enzymes"/>
</dbReference>
<dbReference type="Pfam" id="PF13472">
    <property type="entry name" value="Lipase_GDSL_2"/>
    <property type="match status" value="1"/>
</dbReference>
<accession>A0ABP9F8T4</accession>
<dbReference type="SUPFAM" id="SSF52266">
    <property type="entry name" value="SGNH hydrolase"/>
    <property type="match status" value="1"/>
</dbReference>
<dbReference type="InterPro" id="IPR013830">
    <property type="entry name" value="SGNH_hydro"/>
</dbReference>
<feature type="domain" description="SGNH hydrolase-type esterase" evidence="1">
    <location>
        <begin position="47"/>
        <end position="201"/>
    </location>
</feature>
<sequence>MDSEIPDNIYPDSNIVISTHTDFTRSHYPKRIKAFKENPLNVNEIVFLGNSITEQGGDWGIRVNNSKARNRGISGDTTEGVLGRLAEIIYFKPKNVFILIGINDLFRDDMTASMVFNNILSIVNQIHDGSAETKIYVQTILPTTTSNIKEKIQLTNQMLDKSESDQPYELIQLYTHFVTEENAMNMEMSVDGVHLNENGYNLWVKNIKNLIDK</sequence>
<dbReference type="GO" id="GO:0016787">
    <property type="term" value="F:hydrolase activity"/>
    <property type="evidence" value="ECO:0007669"/>
    <property type="project" value="UniProtKB-KW"/>
</dbReference>
<proteinExistence type="predicted"/>
<dbReference type="PANTHER" id="PTHR30383:SF5">
    <property type="entry name" value="SGNH HYDROLASE-TYPE ESTERASE DOMAIN-CONTAINING PROTEIN"/>
    <property type="match status" value="1"/>
</dbReference>
<evidence type="ECO:0000313" key="2">
    <source>
        <dbReference type="EMBL" id="GAA4895869.1"/>
    </source>
</evidence>
<dbReference type="InterPro" id="IPR036514">
    <property type="entry name" value="SGNH_hydro_sf"/>
</dbReference>
<evidence type="ECO:0000313" key="3">
    <source>
        <dbReference type="Proteomes" id="UP001500433"/>
    </source>
</evidence>
<keyword evidence="2" id="KW-0378">Hydrolase</keyword>
<organism evidence="2 3">
    <name type="scientific">Flaviramulus aquimarinus</name>
    <dbReference type="NCBI Taxonomy" id="1170456"/>
    <lineage>
        <taxon>Bacteria</taxon>
        <taxon>Pseudomonadati</taxon>
        <taxon>Bacteroidota</taxon>
        <taxon>Flavobacteriia</taxon>
        <taxon>Flavobacteriales</taxon>
        <taxon>Flavobacteriaceae</taxon>
        <taxon>Flaviramulus</taxon>
    </lineage>
</organism>
<dbReference type="PANTHER" id="PTHR30383">
    <property type="entry name" value="THIOESTERASE 1/PROTEASE 1/LYSOPHOSPHOLIPASE L1"/>
    <property type="match status" value="1"/>
</dbReference>
<dbReference type="EMBL" id="BAABJH010000002">
    <property type="protein sequence ID" value="GAA4895869.1"/>
    <property type="molecule type" value="Genomic_DNA"/>
</dbReference>
<dbReference type="Gene3D" id="3.40.50.1110">
    <property type="entry name" value="SGNH hydrolase"/>
    <property type="match status" value="1"/>
</dbReference>
<protein>
    <submittedName>
        <fullName evidence="2">SGNH/GDSL hydrolase family protein</fullName>
    </submittedName>
</protein>
<gene>
    <name evidence="2" type="ORF">GCM10023311_20780</name>
</gene>
<reference evidence="3" key="1">
    <citation type="journal article" date="2019" name="Int. J. Syst. Evol. Microbiol.">
        <title>The Global Catalogue of Microorganisms (GCM) 10K type strain sequencing project: providing services to taxonomists for standard genome sequencing and annotation.</title>
        <authorList>
            <consortium name="The Broad Institute Genomics Platform"/>
            <consortium name="The Broad Institute Genome Sequencing Center for Infectious Disease"/>
            <person name="Wu L."/>
            <person name="Ma J."/>
        </authorList>
    </citation>
    <scope>NUCLEOTIDE SEQUENCE [LARGE SCALE GENOMIC DNA]</scope>
    <source>
        <strain evidence="3">JCM 18274</strain>
    </source>
</reference>
<dbReference type="Proteomes" id="UP001500433">
    <property type="component" value="Unassembled WGS sequence"/>
</dbReference>
<keyword evidence="3" id="KW-1185">Reference proteome</keyword>